<evidence type="ECO:0000256" key="1">
    <source>
        <dbReference type="SAM" id="MobiDB-lite"/>
    </source>
</evidence>
<dbReference type="EMBL" id="JAPDHV010000001">
    <property type="protein sequence ID" value="MCW3159677.1"/>
    <property type="molecule type" value="Genomic_DNA"/>
</dbReference>
<keyword evidence="3" id="KW-1185">Reference proteome</keyword>
<evidence type="ECO:0000313" key="2">
    <source>
        <dbReference type="EMBL" id="MCW3159677.1"/>
    </source>
</evidence>
<evidence type="ECO:0000313" key="3">
    <source>
        <dbReference type="Proteomes" id="UP001163719"/>
    </source>
</evidence>
<dbReference type="RefSeq" id="WP_264741656.1">
    <property type="nucleotide sequence ID" value="NZ_JAPDHV010000001.1"/>
</dbReference>
<feature type="region of interest" description="Disordered" evidence="1">
    <location>
        <begin position="1"/>
        <end position="26"/>
    </location>
</feature>
<comment type="caution">
    <text evidence="2">The sequence shown here is derived from an EMBL/GenBank/DDBJ whole genome shotgun (WGS) entry which is preliminary data.</text>
</comment>
<sequence>MKNEKKDEREKTKEAEESAKQKETQLREEKLQKLRDQYMTEELILQVLESYQENFLYTLMKKDLENGKINKFLQVFVDKKLLELYDQ</sequence>
<gene>
    <name evidence="2" type="ORF">OH806_00100</name>
</gene>
<protein>
    <submittedName>
        <fullName evidence="2">Uncharacterized protein</fullName>
    </submittedName>
</protein>
<accession>A0ABT3HIS5</accession>
<proteinExistence type="predicted"/>
<organism evidence="2 3">
    <name type="scientific">Chryseobacterium oryctis</name>
    <dbReference type="NCBI Taxonomy" id="2952618"/>
    <lineage>
        <taxon>Bacteria</taxon>
        <taxon>Pseudomonadati</taxon>
        <taxon>Bacteroidota</taxon>
        <taxon>Flavobacteriia</taxon>
        <taxon>Flavobacteriales</taxon>
        <taxon>Weeksellaceae</taxon>
        <taxon>Chryseobacterium group</taxon>
        <taxon>Chryseobacterium</taxon>
    </lineage>
</organism>
<reference evidence="2" key="1">
    <citation type="submission" date="2022-10" db="EMBL/GenBank/DDBJ databases">
        <title>Chryseobacterium babae sp. nov. isolated from the gut of the beetle Oryctes rhinoceros, and Chryseobacterium kimseyorum sp. nov., isolated from a stick insect rearing cage.</title>
        <authorList>
            <person name="Shelomi M."/>
            <person name="Han C.-J."/>
            <person name="Chen W.-M."/>
            <person name="Chen H.-K."/>
            <person name="Liaw S.-J."/>
            <person name="Muhle E."/>
            <person name="Clermont D."/>
        </authorList>
    </citation>
    <scope>NUCLEOTIDE SEQUENCE</scope>
    <source>
        <strain evidence="2">WLa1L2M3</strain>
    </source>
</reference>
<name>A0ABT3HIS5_9FLAO</name>
<dbReference type="Proteomes" id="UP001163719">
    <property type="component" value="Unassembled WGS sequence"/>
</dbReference>